<dbReference type="RefSeq" id="WP_315734068.1">
    <property type="nucleotide sequence ID" value="NZ_JAVYII010000006.1"/>
</dbReference>
<gene>
    <name evidence="1" type="ORF">RDV89_14885</name>
</gene>
<keyword evidence="2" id="KW-1185">Reference proteome</keyword>
<proteinExistence type="predicted"/>
<comment type="caution">
    <text evidence="1">The sequence shown here is derived from an EMBL/GenBank/DDBJ whole genome shotgun (WGS) entry which is preliminary data.</text>
</comment>
<name>A0ABU3PYP8_9ACTN</name>
<sequence>MVREVGRLPGHVGSGAVDGQGVVHVVFDDGTLQDRVDAEHGPGHVAVVSALRPVGPTM</sequence>
<dbReference type="EMBL" id="JAVYII010000006">
    <property type="protein sequence ID" value="MDT9594368.1"/>
    <property type="molecule type" value="Genomic_DNA"/>
</dbReference>
<organism evidence="1 2">
    <name type="scientific">Nocardioides imazamoxiresistens</name>
    <dbReference type="NCBI Taxonomy" id="3231893"/>
    <lineage>
        <taxon>Bacteria</taxon>
        <taxon>Bacillati</taxon>
        <taxon>Actinomycetota</taxon>
        <taxon>Actinomycetes</taxon>
        <taxon>Propionibacteriales</taxon>
        <taxon>Nocardioidaceae</taxon>
        <taxon>Nocardioides</taxon>
    </lineage>
</organism>
<reference evidence="1 2" key="1">
    <citation type="submission" date="2023-08" db="EMBL/GenBank/DDBJ databases">
        <title>Nocardioides seae sp. nov., a bacterium isolated from a soil.</title>
        <authorList>
            <person name="Wang X."/>
        </authorList>
    </citation>
    <scope>NUCLEOTIDE SEQUENCE [LARGE SCALE GENOMIC DNA]</scope>
    <source>
        <strain evidence="1 2">YZH12</strain>
    </source>
</reference>
<evidence type="ECO:0000313" key="1">
    <source>
        <dbReference type="EMBL" id="MDT9594368.1"/>
    </source>
</evidence>
<dbReference type="Proteomes" id="UP001268542">
    <property type="component" value="Unassembled WGS sequence"/>
</dbReference>
<protein>
    <submittedName>
        <fullName evidence="1">Uncharacterized protein</fullName>
    </submittedName>
</protein>
<accession>A0ABU3PYP8</accession>
<evidence type="ECO:0000313" key="2">
    <source>
        <dbReference type="Proteomes" id="UP001268542"/>
    </source>
</evidence>